<comment type="subcellular location">
    <subcellularLocation>
        <location evidence="1">Cell inner membrane</location>
        <topology evidence="1">Multi-pass membrane protein</topology>
    </subcellularLocation>
</comment>
<dbReference type="InterPro" id="IPR027417">
    <property type="entry name" value="P-loop_NTPase"/>
</dbReference>
<keyword evidence="6" id="KW-0547">Nucleotide-binding</keyword>
<keyword evidence="4" id="KW-0997">Cell inner membrane</keyword>
<feature type="transmembrane region" description="Helical" evidence="11">
    <location>
        <begin position="33"/>
        <end position="53"/>
    </location>
</feature>
<dbReference type="PANTHER" id="PTHR43394">
    <property type="entry name" value="ATP-DEPENDENT PERMEASE MDL1, MITOCHONDRIAL"/>
    <property type="match status" value="1"/>
</dbReference>
<organism evidence="14 15">
    <name type="scientific">Amycolatopsis rifamycinica</name>
    <dbReference type="NCBI Taxonomy" id="287986"/>
    <lineage>
        <taxon>Bacteria</taxon>
        <taxon>Bacillati</taxon>
        <taxon>Actinomycetota</taxon>
        <taxon>Actinomycetes</taxon>
        <taxon>Pseudonocardiales</taxon>
        <taxon>Pseudonocardiaceae</taxon>
        <taxon>Amycolatopsis</taxon>
    </lineage>
</organism>
<accession>A0A066UCN6</accession>
<dbReference type="InterPro" id="IPR036640">
    <property type="entry name" value="ABC1_TM_sf"/>
</dbReference>
<feature type="transmembrane region" description="Helical" evidence="11">
    <location>
        <begin position="175"/>
        <end position="196"/>
    </location>
</feature>
<dbReference type="InterPro" id="IPR003439">
    <property type="entry name" value="ABC_transporter-like_ATP-bd"/>
</dbReference>
<evidence type="ECO:0000256" key="1">
    <source>
        <dbReference type="ARBA" id="ARBA00004429"/>
    </source>
</evidence>
<keyword evidence="9 11" id="KW-0472">Membrane</keyword>
<feature type="domain" description="ABC transporter" evidence="12">
    <location>
        <begin position="363"/>
        <end position="598"/>
    </location>
</feature>
<comment type="caution">
    <text evidence="14">The sequence shown here is derived from an EMBL/GenBank/DDBJ whole genome shotgun (WGS) entry which is preliminary data.</text>
</comment>
<comment type="similarity">
    <text evidence="10">Belongs to the ABC transporter superfamily. Siderophore-Fe(3+) uptake transporter (SIUT) (TC 3.A.1.21) family.</text>
</comment>
<name>A0A066UCN6_9PSEU</name>
<keyword evidence="3" id="KW-1003">Cell membrane</keyword>
<dbReference type="RefSeq" id="WP_084093422.1">
    <property type="nucleotide sequence ID" value="NZ_JMQI01000024.1"/>
</dbReference>
<evidence type="ECO:0000256" key="5">
    <source>
        <dbReference type="ARBA" id="ARBA00022692"/>
    </source>
</evidence>
<keyword evidence="7 14" id="KW-0067">ATP-binding</keyword>
<keyword evidence="8 11" id="KW-1133">Transmembrane helix</keyword>
<dbReference type="SUPFAM" id="SSF52540">
    <property type="entry name" value="P-loop containing nucleoside triphosphate hydrolases"/>
    <property type="match status" value="1"/>
</dbReference>
<evidence type="ECO:0000256" key="3">
    <source>
        <dbReference type="ARBA" id="ARBA00022475"/>
    </source>
</evidence>
<dbReference type="PROSITE" id="PS00211">
    <property type="entry name" value="ABC_TRANSPORTER_1"/>
    <property type="match status" value="1"/>
</dbReference>
<reference evidence="14 15" key="1">
    <citation type="submission" date="2014-05" db="EMBL/GenBank/DDBJ databases">
        <title>Draft genome sequence of Amycolatopsis rifamycinica DSM 46095.</title>
        <authorList>
            <person name="Lal R."/>
            <person name="Saxena A."/>
            <person name="Kumari R."/>
            <person name="Mukherjee U."/>
            <person name="Singh P."/>
            <person name="Sangwan N."/>
            <person name="Mahato N.K."/>
        </authorList>
    </citation>
    <scope>NUCLEOTIDE SEQUENCE [LARGE SCALE GENOMIC DNA]</scope>
    <source>
        <strain evidence="14 15">DSM 46095</strain>
    </source>
</reference>
<feature type="domain" description="ABC transmembrane type-1" evidence="13">
    <location>
        <begin position="38"/>
        <end position="317"/>
    </location>
</feature>
<evidence type="ECO:0000256" key="8">
    <source>
        <dbReference type="ARBA" id="ARBA00022989"/>
    </source>
</evidence>
<evidence type="ECO:0000256" key="9">
    <source>
        <dbReference type="ARBA" id="ARBA00023136"/>
    </source>
</evidence>
<dbReference type="GO" id="GO:0016887">
    <property type="term" value="F:ATP hydrolysis activity"/>
    <property type="evidence" value="ECO:0007669"/>
    <property type="project" value="InterPro"/>
</dbReference>
<dbReference type="InterPro" id="IPR039421">
    <property type="entry name" value="Type_1_exporter"/>
</dbReference>
<gene>
    <name evidence="14" type="ORF">DV20_11435</name>
</gene>
<keyword evidence="5 11" id="KW-0812">Transmembrane</keyword>
<dbReference type="eggNOG" id="COG1132">
    <property type="taxonomic scope" value="Bacteria"/>
</dbReference>
<dbReference type="CDD" id="cd18551">
    <property type="entry name" value="ABC_6TM_LmrA_like"/>
    <property type="match status" value="1"/>
</dbReference>
<dbReference type="PROSITE" id="PS50929">
    <property type="entry name" value="ABC_TM1F"/>
    <property type="match status" value="1"/>
</dbReference>
<evidence type="ECO:0000313" key="15">
    <source>
        <dbReference type="Proteomes" id="UP000027345"/>
    </source>
</evidence>
<dbReference type="OrthoDB" id="9806127at2"/>
<feature type="transmembrane region" description="Helical" evidence="11">
    <location>
        <begin position="149"/>
        <end position="169"/>
    </location>
</feature>
<dbReference type="GO" id="GO:0015421">
    <property type="term" value="F:ABC-type oligopeptide transporter activity"/>
    <property type="evidence" value="ECO:0007669"/>
    <property type="project" value="TreeGrafter"/>
</dbReference>
<evidence type="ECO:0000313" key="14">
    <source>
        <dbReference type="EMBL" id="KDN21993.1"/>
    </source>
</evidence>
<dbReference type="InterPro" id="IPR017871">
    <property type="entry name" value="ABC_transporter-like_CS"/>
</dbReference>
<feature type="transmembrane region" description="Helical" evidence="11">
    <location>
        <begin position="73"/>
        <end position="96"/>
    </location>
</feature>
<dbReference type="GO" id="GO:0005886">
    <property type="term" value="C:plasma membrane"/>
    <property type="evidence" value="ECO:0007669"/>
    <property type="project" value="UniProtKB-SubCell"/>
</dbReference>
<dbReference type="PROSITE" id="PS50893">
    <property type="entry name" value="ABC_TRANSPORTER_2"/>
    <property type="match status" value="1"/>
</dbReference>
<sequence>MTTSKTAAGTGTEGGAVLKLSAWRELLSYIRPYRGLVVAGGVLSTIGSLIGLVQPVVTKQLIDSLSDGRAVTGPIILLTGAVLLGALITTVGSYLLGRSAESVVRDSRRRLVSRILWLRLPQTAKFAPGDLMSRVTADTTLLREVASQALVDSGRGLLMFIAILTMMFLMDPVLVLVTLGVLVFAGILIGLVVPFFSRYNERVQKAVGEISSTLERSLGAFRMIKAAGLEPREEARAVDATTTAWKYGVRLAWLHGLVGACATLAIHVSFLAVLGIGGARVATGEIEIGTLVAFLLYLFYLLEPVGSLLEAASNLSAGLASARRIHEVQQLEVEPKPEAELARIAGGNGFAGGDPADKTPASVSFREVAFRYPGTEPLVHHEVTFDVPAGGITALVGPSGAGKSTVFALLERFYEPDGGRILLDGHDVRDWPLYLLRASIGYVEQDAPVLAGTLRENLLIGVPHADEADIERVLRQTRLDSLVDKLPDGVDTAVGHRGNTLSGGERQRVAVARALLRRPRLLLLDEVTSQLDAVNELALRETVAEAARELTVVVVAHRLSTVVQADRIVVLDAGKVRAVGTHHELVKTDPLYNELATTQLLVSDDAEQTAVG</sequence>
<dbReference type="Gene3D" id="3.40.50.300">
    <property type="entry name" value="P-loop containing nucleotide triphosphate hydrolases"/>
    <property type="match status" value="1"/>
</dbReference>
<evidence type="ECO:0000256" key="10">
    <source>
        <dbReference type="ARBA" id="ARBA00023455"/>
    </source>
</evidence>
<dbReference type="EMBL" id="JMQI01000024">
    <property type="protein sequence ID" value="KDN21993.1"/>
    <property type="molecule type" value="Genomic_DNA"/>
</dbReference>
<evidence type="ECO:0000256" key="6">
    <source>
        <dbReference type="ARBA" id="ARBA00022741"/>
    </source>
</evidence>
<proteinExistence type="inferred from homology"/>
<dbReference type="SMART" id="SM00382">
    <property type="entry name" value="AAA"/>
    <property type="match status" value="1"/>
</dbReference>
<evidence type="ECO:0000259" key="13">
    <source>
        <dbReference type="PROSITE" id="PS50929"/>
    </source>
</evidence>
<keyword evidence="2" id="KW-0813">Transport</keyword>
<dbReference type="Pfam" id="PF00664">
    <property type="entry name" value="ABC_membrane"/>
    <property type="match status" value="1"/>
</dbReference>
<dbReference type="AlphaFoldDB" id="A0A066UCN6"/>
<evidence type="ECO:0000256" key="2">
    <source>
        <dbReference type="ARBA" id="ARBA00022448"/>
    </source>
</evidence>
<keyword evidence="15" id="KW-1185">Reference proteome</keyword>
<evidence type="ECO:0000256" key="7">
    <source>
        <dbReference type="ARBA" id="ARBA00022840"/>
    </source>
</evidence>
<evidence type="ECO:0000256" key="4">
    <source>
        <dbReference type="ARBA" id="ARBA00022519"/>
    </source>
</evidence>
<dbReference type="FunFam" id="3.40.50.300:FF:000221">
    <property type="entry name" value="Multidrug ABC transporter ATP-binding protein"/>
    <property type="match status" value="1"/>
</dbReference>
<dbReference type="Proteomes" id="UP000027345">
    <property type="component" value="Unassembled WGS sequence"/>
</dbReference>
<feature type="transmembrane region" description="Helical" evidence="11">
    <location>
        <begin position="251"/>
        <end position="276"/>
    </location>
</feature>
<dbReference type="InterPro" id="IPR011527">
    <property type="entry name" value="ABC1_TM_dom"/>
</dbReference>
<dbReference type="InterPro" id="IPR003593">
    <property type="entry name" value="AAA+_ATPase"/>
</dbReference>
<evidence type="ECO:0000259" key="12">
    <source>
        <dbReference type="PROSITE" id="PS50893"/>
    </source>
</evidence>
<protein>
    <submittedName>
        <fullName evidence="14">ABC transporter ATP-binding protein</fullName>
    </submittedName>
</protein>
<dbReference type="STRING" id="287986.DV20_11435"/>
<dbReference type="PANTHER" id="PTHR43394:SF1">
    <property type="entry name" value="ATP-BINDING CASSETTE SUB-FAMILY B MEMBER 10, MITOCHONDRIAL"/>
    <property type="match status" value="1"/>
</dbReference>
<dbReference type="SUPFAM" id="SSF90123">
    <property type="entry name" value="ABC transporter transmembrane region"/>
    <property type="match status" value="1"/>
</dbReference>
<dbReference type="Pfam" id="PF00005">
    <property type="entry name" value="ABC_tran"/>
    <property type="match status" value="1"/>
</dbReference>
<evidence type="ECO:0000256" key="11">
    <source>
        <dbReference type="SAM" id="Phobius"/>
    </source>
</evidence>
<dbReference type="GO" id="GO:0005524">
    <property type="term" value="F:ATP binding"/>
    <property type="evidence" value="ECO:0007669"/>
    <property type="project" value="UniProtKB-KW"/>
</dbReference>
<dbReference type="Gene3D" id="1.20.1560.10">
    <property type="entry name" value="ABC transporter type 1, transmembrane domain"/>
    <property type="match status" value="1"/>
</dbReference>